<evidence type="ECO:0000256" key="2">
    <source>
        <dbReference type="ARBA" id="ARBA00022741"/>
    </source>
</evidence>
<protein>
    <recommendedName>
        <fullName evidence="7">RecA family profile 1 domain-containing protein</fullName>
    </recommendedName>
</protein>
<dbReference type="GO" id="GO:0033065">
    <property type="term" value="C:Rad51C-XRCC3 complex"/>
    <property type="evidence" value="ECO:0007669"/>
    <property type="project" value="TreeGrafter"/>
</dbReference>
<keyword evidence="3" id="KW-0227">DNA damage</keyword>
<organism evidence="8 9">
    <name type="scientific">Periophthalmus magnuspinnatus</name>
    <dbReference type="NCBI Taxonomy" id="409849"/>
    <lineage>
        <taxon>Eukaryota</taxon>
        <taxon>Metazoa</taxon>
        <taxon>Chordata</taxon>
        <taxon>Craniata</taxon>
        <taxon>Vertebrata</taxon>
        <taxon>Euteleostomi</taxon>
        <taxon>Actinopterygii</taxon>
        <taxon>Neopterygii</taxon>
        <taxon>Teleostei</taxon>
        <taxon>Neoteleostei</taxon>
        <taxon>Acanthomorphata</taxon>
        <taxon>Gobiaria</taxon>
        <taxon>Gobiiformes</taxon>
        <taxon>Gobioidei</taxon>
        <taxon>Gobiidae</taxon>
        <taxon>Oxudercinae</taxon>
        <taxon>Periophthalmus</taxon>
    </lineage>
</organism>
<dbReference type="GO" id="GO:0071140">
    <property type="term" value="P:resolution of mitotic recombination intermediates"/>
    <property type="evidence" value="ECO:0007669"/>
    <property type="project" value="TreeGrafter"/>
</dbReference>
<evidence type="ECO:0000256" key="3">
    <source>
        <dbReference type="ARBA" id="ARBA00022763"/>
    </source>
</evidence>
<dbReference type="GO" id="GO:0005657">
    <property type="term" value="C:replication fork"/>
    <property type="evidence" value="ECO:0007669"/>
    <property type="project" value="TreeGrafter"/>
</dbReference>
<dbReference type="InterPro" id="IPR027417">
    <property type="entry name" value="P-loop_NTPase"/>
</dbReference>
<dbReference type="InterPro" id="IPR020588">
    <property type="entry name" value="RecA_ATP-bd"/>
</dbReference>
<dbReference type="Pfam" id="PF08423">
    <property type="entry name" value="Rad51"/>
    <property type="match status" value="1"/>
</dbReference>
<keyword evidence="2" id="KW-0547">Nucleotide-binding</keyword>
<evidence type="ECO:0000313" key="8">
    <source>
        <dbReference type="Ensembl" id="ENSPMGP00000015194.1"/>
    </source>
</evidence>
<dbReference type="InterPro" id="IPR047348">
    <property type="entry name" value="XRCC3-like_C"/>
</dbReference>
<dbReference type="InterPro" id="IPR013632">
    <property type="entry name" value="Rad51_C"/>
</dbReference>
<dbReference type="GO" id="GO:0000722">
    <property type="term" value="P:telomere maintenance via recombination"/>
    <property type="evidence" value="ECO:0007669"/>
    <property type="project" value="TreeGrafter"/>
</dbReference>
<sequence>MSSAGKWSDNPALNPRIQAALRRGKVKLQGFHSALMSHTLSKLSIEVLCSNMTFDPSALLLTPAVTLSSGCSSIDRLLRGGLPVGGVTELFGPSAVGKTQLALQFCLSVQYPPEHGGLDSGAVYVCTEDMFPSRRLQQLISEQSVLRSDVPLSLTPKSLSDRVFVEHAADLPSLLSCLTRRVVLLLSRGLVRLVVVDSVAALFRSEFEASDWLQRHQQLLAVSSALRRISRQFNAPVLCINQVRPRPGPEPGLDPAVPLFSPAPSSFGPALGLAWSNQLTVRLMMRREEGLLVRGDQSSTPRSLQVNFASHLPSADQSQGSTASSGQSQGCVIIGVWREGLRGEDQSQQREMDQSGASV</sequence>
<evidence type="ECO:0000256" key="5">
    <source>
        <dbReference type="ARBA" id="ARBA00023204"/>
    </source>
</evidence>
<proteinExistence type="predicted"/>
<dbReference type="PROSITE" id="PS50162">
    <property type="entry name" value="RECA_2"/>
    <property type="match status" value="1"/>
</dbReference>
<dbReference type="STRING" id="409849.ENSPMGP00000015194"/>
<reference evidence="8" key="2">
    <citation type="submission" date="2025-09" db="UniProtKB">
        <authorList>
            <consortium name="Ensembl"/>
        </authorList>
    </citation>
    <scope>IDENTIFICATION</scope>
</reference>
<evidence type="ECO:0000313" key="9">
    <source>
        <dbReference type="Proteomes" id="UP000261520"/>
    </source>
</evidence>
<dbReference type="GO" id="GO:0140664">
    <property type="term" value="F:ATP-dependent DNA damage sensor activity"/>
    <property type="evidence" value="ECO:0007669"/>
    <property type="project" value="InterPro"/>
</dbReference>
<evidence type="ECO:0000259" key="7">
    <source>
        <dbReference type="PROSITE" id="PS50162"/>
    </source>
</evidence>
<accession>A0A3B4AEY1</accession>
<dbReference type="Ensembl" id="ENSPMGT00000016199.1">
    <property type="protein sequence ID" value="ENSPMGP00000015194.1"/>
    <property type="gene ID" value="ENSPMGG00000012451.1"/>
</dbReference>
<dbReference type="SUPFAM" id="SSF52540">
    <property type="entry name" value="P-loop containing nucleoside triphosphate hydrolases"/>
    <property type="match status" value="1"/>
</dbReference>
<feature type="domain" description="RecA family profile 1" evidence="7">
    <location>
        <begin position="63"/>
        <end position="243"/>
    </location>
</feature>
<dbReference type="Proteomes" id="UP000261520">
    <property type="component" value="Unplaced"/>
</dbReference>
<evidence type="ECO:0000256" key="1">
    <source>
        <dbReference type="ARBA" id="ARBA00004123"/>
    </source>
</evidence>
<dbReference type="GO" id="GO:0005524">
    <property type="term" value="F:ATP binding"/>
    <property type="evidence" value="ECO:0007669"/>
    <property type="project" value="UniProtKB-KW"/>
</dbReference>
<keyword evidence="6" id="KW-0539">Nucleus</keyword>
<dbReference type="PANTHER" id="PTHR46487">
    <property type="entry name" value="DNA REPAIR PROTEIN XRCC3"/>
    <property type="match status" value="1"/>
</dbReference>
<dbReference type="CDD" id="cd19491">
    <property type="entry name" value="XRCC3"/>
    <property type="match status" value="1"/>
</dbReference>
<keyword evidence="9" id="KW-1185">Reference proteome</keyword>
<evidence type="ECO:0000256" key="4">
    <source>
        <dbReference type="ARBA" id="ARBA00022840"/>
    </source>
</evidence>
<comment type="subcellular location">
    <subcellularLocation>
        <location evidence="1">Nucleus</location>
    </subcellularLocation>
</comment>
<dbReference type="GO" id="GO:0090656">
    <property type="term" value="P:t-circle formation"/>
    <property type="evidence" value="ECO:0007669"/>
    <property type="project" value="TreeGrafter"/>
</dbReference>
<dbReference type="AlphaFoldDB" id="A0A3B4AEY1"/>
<dbReference type="GO" id="GO:0000400">
    <property type="term" value="F:four-way junction DNA binding"/>
    <property type="evidence" value="ECO:0007669"/>
    <property type="project" value="TreeGrafter"/>
</dbReference>
<reference evidence="8" key="1">
    <citation type="submission" date="2025-08" db="UniProtKB">
        <authorList>
            <consortium name="Ensembl"/>
        </authorList>
    </citation>
    <scope>IDENTIFICATION</scope>
</reference>
<name>A0A3B4AEY1_9GOBI</name>
<dbReference type="PANTHER" id="PTHR46487:SF1">
    <property type="entry name" value="DNA REPAIR PROTEIN XRCC3"/>
    <property type="match status" value="1"/>
</dbReference>
<keyword evidence="5" id="KW-0234">DNA repair</keyword>
<keyword evidence="4" id="KW-0067">ATP-binding</keyword>
<dbReference type="GO" id="GO:0045003">
    <property type="term" value="P:double-strand break repair via synthesis-dependent strand annealing"/>
    <property type="evidence" value="ECO:0007669"/>
    <property type="project" value="TreeGrafter"/>
</dbReference>
<dbReference type="Gene3D" id="3.40.50.300">
    <property type="entry name" value="P-loop containing nucleotide triphosphate hydrolases"/>
    <property type="match status" value="1"/>
</dbReference>
<evidence type="ECO:0000256" key="6">
    <source>
        <dbReference type="ARBA" id="ARBA00023242"/>
    </source>
</evidence>